<evidence type="ECO:0000313" key="3">
    <source>
        <dbReference type="Proteomes" id="UP001140949"/>
    </source>
</evidence>
<reference evidence="2" key="2">
    <citation type="submission" date="2023-04" db="EMBL/GenBank/DDBJ databases">
        <authorList>
            <person name="Bruccoleri R.E."/>
            <person name="Oakeley E.J."/>
            <person name="Faust A.-M."/>
            <person name="Dessus-Babus S."/>
            <person name="Altorfer M."/>
            <person name="Burckhardt D."/>
            <person name="Oertli M."/>
            <person name="Naumann U."/>
            <person name="Petersen F."/>
            <person name="Wong J."/>
        </authorList>
    </citation>
    <scope>NUCLEOTIDE SEQUENCE</scope>
    <source>
        <strain evidence="2">GSM-AAB239-AS_SAM_17_03QT</strain>
        <tissue evidence="2">Leaf</tissue>
    </source>
</reference>
<feature type="compositionally biased region" description="Basic residues" evidence="1">
    <location>
        <begin position="95"/>
        <end position="109"/>
    </location>
</feature>
<reference evidence="2" key="1">
    <citation type="journal article" date="2023" name="GigaByte">
        <title>Genome assembly of the bearded iris, Iris pallida Lam.</title>
        <authorList>
            <person name="Bruccoleri R.E."/>
            <person name="Oakeley E.J."/>
            <person name="Faust A.M.E."/>
            <person name="Altorfer M."/>
            <person name="Dessus-Babus S."/>
            <person name="Burckhardt D."/>
            <person name="Oertli M."/>
            <person name="Naumann U."/>
            <person name="Petersen F."/>
            <person name="Wong J."/>
        </authorList>
    </citation>
    <scope>NUCLEOTIDE SEQUENCE</scope>
    <source>
        <strain evidence="2">GSM-AAB239-AS_SAM_17_03QT</strain>
    </source>
</reference>
<dbReference type="EMBL" id="JANAVB010031019">
    <property type="protein sequence ID" value="KAJ6812549.1"/>
    <property type="molecule type" value="Genomic_DNA"/>
</dbReference>
<dbReference type="AlphaFoldDB" id="A0AAX6F8M5"/>
<comment type="caution">
    <text evidence="2">The sequence shown here is derived from an EMBL/GenBank/DDBJ whole genome shotgun (WGS) entry which is preliminary data.</text>
</comment>
<keyword evidence="3" id="KW-1185">Reference proteome</keyword>
<accession>A0AAX6F8M5</accession>
<dbReference type="Proteomes" id="UP001140949">
    <property type="component" value="Unassembled WGS sequence"/>
</dbReference>
<sequence>MEPPQQQRKKNQLQKKLAEDQELPRFQKVGPSPSLSPPWPSMSPPSLSPSSSTSPLPPPPPLPLLLRTVWRWWRGRAKGGDPVEEAETAEGNGGGRRRPREWRRRRRGGEKHFQRNVFSLLSSVLNS</sequence>
<evidence type="ECO:0000256" key="1">
    <source>
        <dbReference type="SAM" id="MobiDB-lite"/>
    </source>
</evidence>
<proteinExistence type="predicted"/>
<gene>
    <name evidence="2" type="ORF">M6B38_148095</name>
</gene>
<feature type="compositionally biased region" description="Basic and acidic residues" evidence="1">
    <location>
        <begin position="16"/>
        <end position="25"/>
    </location>
</feature>
<name>A0AAX6F8M5_IRIPA</name>
<feature type="compositionally biased region" description="Pro residues" evidence="1">
    <location>
        <begin position="34"/>
        <end position="47"/>
    </location>
</feature>
<organism evidence="2 3">
    <name type="scientific">Iris pallida</name>
    <name type="common">Sweet iris</name>
    <dbReference type="NCBI Taxonomy" id="29817"/>
    <lineage>
        <taxon>Eukaryota</taxon>
        <taxon>Viridiplantae</taxon>
        <taxon>Streptophyta</taxon>
        <taxon>Embryophyta</taxon>
        <taxon>Tracheophyta</taxon>
        <taxon>Spermatophyta</taxon>
        <taxon>Magnoliopsida</taxon>
        <taxon>Liliopsida</taxon>
        <taxon>Asparagales</taxon>
        <taxon>Iridaceae</taxon>
        <taxon>Iridoideae</taxon>
        <taxon>Irideae</taxon>
        <taxon>Iris</taxon>
    </lineage>
</organism>
<evidence type="ECO:0000313" key="2">
    <source>
        <dbReference type="EMBL" id="KAJ6812549.1"/>
    </source>
</evidence>
<feature type="region of interest" description="Disordered" evidence="1">
    <location>
        <begin position="77"/>
        <end position="109"/>
    </location>
</feature>
<protein>
    <submittedName>
        <fullName evidence="2">Uncharacterized protein</fullName>
    </submittedName>
</protein>
<feature type="region of interest" description="Disordered" evidence="1">
    <location>
        <begin position="1"/>
        <end position="61"/>
    </location>
</feature>